<evidence type="ECO:0000313" key="3">
    <source>
        <dbReference type="Proteomes" id="UP000295781"/>
    </source>
</evidence>
<dbReference type="Pfam" id="PF13289">
    <property type="entry name" value="SIR2_2"/>
    <property type="match status" value="1"/>
</dbReference>
<proteinExistence type="predicted"/>
<dbReference type="Proteomes" id="UP000295781">
    <property type="component" value="Chromosome"/>
</dbReference>
<reference evidence="2 3" key="1">
    <citation type="submission" date="2015-09" db="EMBL/GenBank/DDBJ databases">
        <title>Sorangium comparison.</title>
        <authorList>
            <person name="Zaburannyi N."/>
            <person name="Bunk B."/>
            <person name="Overmann J."/>
            <person name="Mueller R."/>
        </authorList>
    </citation>
    <scope>NUCLEOTIDE SEQUENCE [LARGE SCALE GENOMIC DNA]</scope>
    <source>
        <strain evidence="2 3">So ceGT47</strain>
    </source>
</reference>
<dbReference type="EMBL" id="CP012670">
    <property type="protein sequence ID" value="AUX22792.1"/>
    <property type="molecule type" value="Genomic_DNA"/>
</dbReference>
<gene>
    <name evidence="2" type="ORF">SOCEGT47_033040</name>
</gene>
<evidence type="ECO:0000256" key="1">
    <source>
        <dbReference type="SAM" id="MobiDB-lite"/>
    </source>
</evidence>
<protein>
    <submittedName>
        <fullName evidence="2">Uncharacterized protein</fullName>
    </submittedName>
</protein>
<dbReference type="SUPFAM" id="SSF52467">
    <property type="entry name" value="DHS-like NAD/FAD-binding domain"/>
    <property type="match status" value="1"/>
</dbReference>
<feature type="compositionally biased region" description="Low complexity" evidence="1">
    <location>
        <begin position="325"/>
        <end position="335"/>
    </location>
</feature>
<dbReference type="OrthoDB" id="5479689at2"/>
<sequence>MIAIPKTLENALRDRYVVPFVGAGVSMAAQDRNGERVFPSWAELLSGAATRLREDGKRPEANVVEGLLEKRTPDYFEAARYAREGMGPGWYRYLREALDPPSHRIDPRSLSLARAVWQLPSKLVITTNYDQILRHALDDPNDLVQLSVDATAELSAMLRDEIDRPTVWHLHGFIQQPQRLILTPDGYRELYPSQEDEVRYRAALQALRHLLAARTFLFIGFSLDDALFGNQIAWVQEAFGGAAGPHYMLVRAHELRDSQRRLKDLSCIEFLPFEGFGAPLVALVQALGAAGHERYAAAPPAADVPRAPSARAPAPAERTSLVNEAAPAQPVVAPGRPAPAPAPPAGAPAPPAAAPAPPAAAPALVPPAAASAPVAADPPATDGAMDMSLVRQSYRLVYEYQRCVFDRLAELSDGLAAVGLTFQRWDPTLFSRHAKSSSEFFRRKYWAWDFLPAYRLQLVWQSSAKISRSLVLEVVSDSGFTHIRGEEPDPTRFGDVRAARSELQISLLRSPVPNLSWTQLWSSLSVEDDTIYDGEDHELDAGGKPCTYRYLNVALEDALDRDAFRERVIAPVRAWLDR</sequence>
<name>A0A4V0NDI5_SORCE</name>
<organism evidence="2 3">
    <name type="scientific">Sorangium cellulosum</name>
    <name type="common">Polyangium cellulosum</name>
    <dbReference type="NCBI Taxonomy" id="56"/>
    <lineage>
        <taxon>Bacteria</taxon>
        <taxon>Pseudomonadati</taxon>
        <taxon>Myxococcota</taxon>
        <taxon>Polyangia</taxon>
        <taxon>Polyangiales</taxon>
        <taxon>Polyangiaceae</taxon>
        <taxon>Sorangium</taxon>
    </lineage>
</organism>
<feature type="compositionally biased region" description="Low complexity" evidence="1">
    <location>
        <begin position="299"/>
        <end position="316"/>
    </location>
</feature>
<feature type="compositionally biased region" description="Pro residues" evidence="1">
    <location>
        <begin position="336"/>
        <end position="360"/>
    </location>
</feature>
<evidence type="ECO:0000313" key="2">
    <source>
        <dbReference type="EMBL" id="AUX22792.1"/>
    </source>
</evidence>
<feature type="region of interest" description="Disordered" evidence="1">
    <location>
        <begin position="299"/>
        <end position="360"/>
    </location>
</feature>
<dbReference type="RefSeq" id="WP_129347897.1">
    <property type="nucleotide sequence ID" value="NZ_CP012670.1"/>
</dbReference>
<accession>A0A4V0NDI5</accession>
<dbReference type="InterPro" id="IPR029035">
    <property type="entry name" value="DHS-like_NAD/FAD-binding_dom"/>
</dbReference>
<dbReference type="AlphaFoldDB" id="A0A4V0NDI5"/>